<dbReference type="Gene3D" id="3.40.50.1110">
    <property type="entry name" value="SGNH hydrolase"/>
    <property type="match status" value="1"/>
</dbReference>
<dbReference type="SUPFAM" id="SSF52266">
    <property type="entry name" value="SGNH hydrolase"/>
    <property type="match status" value="1"/>
</dbReference>
<dbReference type="InterPro" id="IPR036514">
    <property type="entry name" value="SGNH_hydro_sf"/>
</dbReference>
<protein>
    <recommendedName>
        <fullName evidence="3">SGNH/GDSL hydrolase family protein</fullName>
    </recommendedName>
</protein>
<evidence type="ECO:0000313" key="1">
    <source>
        <dbReference type="EMBL" id="QGM45354.1"/>
    </source>
</evidence>
<dbReference type="AlphaFoldDB" id="A0A6B8KAL4"/>
<organism evidence="1 2">
    <name type="scientific">Methylocystis heyeri</name>
    <dbReference type="NCBI Taxonomy" id="391905"/>
    <lineage>
        <taxon>Bacteria</taxon>
        <taxon>Pseudomonadati</taxon>
        <taxon>Pseudomonadota</taxon>
        <taxon>Alphaproteobacteria</taxon>
        <taxon>Hyphomicrobiales</taxon>
        <taxon>Methylocystaceae</taxon>
        <taxon>Methylocystis</taxon>
    </lineage>
</organism>
<accession>A0A6B8KAL4</accession>
<sequence>MISCVGFGHSHIVALAHGCYALMERGEKFDDRLLEARFYYFDGEELSPPVVEGALNPNLLKKIAEQNAQCVLLSVGGNEHCALSIVQMQERFDFILGAEPDLPLDAEATVLPEAVVRETLREAMAEVIDTLRAFREATDLPLAQIQPPPPLPGAQVLAKPGEFLHTIVDADRLSSDWLRYKMWRVQDGLYRETCARLGVFYAPVPAEFLTGNGTLAPLAWGKDATHANSLFGERMALEALSLILARPNSSV</sequence>
<dbReference type="Proteomes" id="UP000309061">
    <property type="component" value="Chromosome"/>
</dbReference>
<proteinExistence type="predicted"/>
<evidence type="ECO:0008006" key="3">
    <source>
        <dbReference type="Google" id="ProtNLM"/>
    </source>
</evidence>
<dbReference type="KEGG" id="mhey:H2LOC_006390"/>
<name>A0A6B8KAL4_9HYPH</name>
<dbReference type="EMBL" id="CP046052">
    <property type="protein sequence ID" value="QGM45354.1"/>
    <property type="molecule type" value="Genomic_DNA"/>
</dbReference>
<dbReference type="GO" id="GO:0016788">
    <property type="term" value="F:hydrolase activity, acting on ester bonds"/>
    <property type="evidence" value="ECO:0007669"/>
    <property type="project" value="UniProtKB-ARBA"/>
</dbReference>
<keyword evidence="2" id="KW-1185">Reference proteome</keyword>
<evidence type="ECO:0000313" key="2">
    <source>
        <dbReference type="Proteomes" id="UP000309061"/>
    </source>
</evidence>
<gene>
    <name evidence="1" type="ORF">H2LOC_006390</name>
</gene>
<dbReference type="OrthoDB" id="4736604at2"/>
<reference evidence="1 2" key="1">
    <citation type="submission" date="2019-11" db="EMBL/GenBank/DDBJ databases">
        <title>The genome sequence of Methylocystis heyeri.</title>
        <authorList>
            <person name="Oshkin I.Y."/>
            <person name="Miroshnikov K."/>
            <person name="Dedysh S.N."/>
        </authorList>
    </citation>
    <scope>NUCLEOTIDE SEQUENCE [LARGE SCALE GENOMIC DNA]</scope>
    <source>
        <strain evidence="1 2">H2</strain>
    </source>
</reference>
<dbReference type="RefSeq" id="WP_136495637.1">
    <property type="nucleotide sequence ID" value="NZ_CP046052.1"/>
</dbReference>